<dbReference type="Proteomes" id="UP000199662">
    <property type="component" value="Unassembled WGS sequence"/>
</dbReference>
<dbReference type="InterPro" id="IPR051906">
    <property type="entry name" value="TolC-like"/>
</dbReference>
<dbReference type="GO" id="GO:0015288">
    <property type="term" value="F:porin activity"/>
    <property type="evidence" value="ECO:0007669"/>
    <property type="project" value="TreeGrafter"/>
</dbReference>
<comment type="similarity">
    <text evidence="2">Belongs to the outer membrane factor (OMF) (TC 1.B.17) family.</text>
</comment>
<evidence type="ECO:0000256" key="3">
    <source>
        <dbReference type="ARBA" id="ARBA00022448"/>
    </source>
</evidence>
<dbReference type="RefSeq" id="WP_091828381.1">
    <property type="nucleotide sequence ID" value="NZ_FNZK01000001.1"/>
</dbReference>
<dbReference type="STRING" id="84035.SAMN05660742_101152"/>
<dbReference type="PANTHER" id="PTHR30026:SF20">
    <property type="entry name" value="OUTER MEMBRANE PROTEIN TOLC"/>
    <property type="match status" value="1"/>
</dbReference>
<evidence type="ECO:0000256" key="1">
    <source>
        <dbReference type="ARBA" id="ARBA00004442"/>
    </source>
</evidence>
<proteinExistence type="inferred from homology"/>
<evidence type="ECO:0000256" key="4">
    <source>
        <dbReference type="ARBA" id="ARBA00022452"/>
    </source>
</evidence>
<keyword evidence="4" id="KW-1134">Transmembrane beta strand</keyword>
<keyword evidence="6" id="KW-0472">Membrane</keyword>
<protein>
    <submittedName>
        <fullName evidence="9">Outer membrane protein TolC</fullName>
    </submittedName>
</protein>
<evidence type="ECO:0000256" key="5">
    <source>
        <dbReference type="ARBA" id="ARBA00022692"/>
    </source>
</evidence>
<sequence>MNKYSVKKKLTAMVLGGLMTMSLASGVALAADTVDLTLDESIELALKNNKDIQQSLSDTETAKWALKEAKGSNGVSLSWSSTAEKIGGNYYSGSSKDRDFSNTLSASLPIYSGGKIEGSIKKAEIGIDVGALDLENTKQTVKLTVTKDYFTILQNRNLVQVDKDSVDKLQEHLKNVSAQYAVGTVAKSDVLRSQVELANAQQSLVTAQNDYDLSVSTFNNVIGLPLDTNVMIRDELKYEKYDLSLDNCIVYAQQHRPDGISAVKAIKQAEASIKVAQAGQKPQVNLVASDTIDDTKAFGDKTDKWGIGVSASWNLFDSNVTNSQIKTAEAAKNKAEIAANQQLDTIQLEVRTAYLSMISAEKNIQTTKVAVAQAQEDYKIAQVRYSAGVGTNIDVIDAQVALTTAQTNYIQTLYDYNTSKATLDKAMGIQVDLDVSQYNDNKVVSTDKTQNK</sequence>
<keyword evidence="3" id="KW-0813">Transport</keyword>
<name>A0A1H6TQL4_9FIRM</name>
<feature type="signal peptide" evidence="8">
    <location>
        <begin position="1"/>
        <end position="30"/>
    </location>
</feature>
<evidence type="ECO:0000313" key="10">
    <source>
        <dbReference type="Proteomes" id="UP000199662"/>
    </source>
</evidence>
<keyword evidence="5" id="KW-0812">Transmembrane</keyword>
<evidence type="ECO:0000256" key="7">
    <source>
        <dbReference type="ARBA" id="ARBA00023237"/>
    </source>
</evidence>
<keyword evidence="7" id="KW-0998">Cell outer membrane</keyword>
<dbReference type="SUPFAM" id="SSF56954">
    <property type="entry name" value="Outer membrane efflux proteins (OEP)"/>
    <property type="match status" value="1"/>
</dbReference>
<reference evidence="9 10" key="1">
    <citation type="submission" date="2016-10" db="EMBL/GenBank/DDBJ databases">
        <authorList>
            <person name="de Groot N.N."/>
        </authorList>
    </citation>
    <scope>NUCLEOTIDE SEQUENCE [LARGE SCALE GENOMIC DNA]</scope>
    <source>
        <strain evidence="9 10">DSM 2179</strain>
    </source>
</reference>
<evidence type="ECO:0000256" key="6">
    <source>
        <dbReference type="ARBA" id="ARBA00023136"/>
    </source>
</evidence>
<feature type="chain" id="PRO_5011685559" evidence="8">
    <location>
        <begin position="31"/>
        <end position="452"/>
    </location>
</feature>
<dbReference type="AlphaFoldDB" id="A0A1H6TQL4"/>
<keyword evidence="8" id="KW-0732">Signal</keyword>
<dbReference type="EMBL" id="FNZK01000001">
    <property type="protein sequence ID" value="SEI82321.1"/>
    <property type="molecule type" value="Genomic_DNA"/>
</dbReference>
<dbReference type="Pfam" id="PF02321">
    <property type="entry name" value="OEP"/>
    <property type="match status" value="2"/>
</dbReference>
<keyword evidence="10" id="KW-1185">Reference proteome</keyword>
<evidence type="ECO:0000313" key="9">
    <source>
        <dbReference type="EMBL" id="SEI82321.1"/>
    </source>
</evidence>
<dbReference type="GO" id="GO:1990281">
    <property type="term" value="C:efflux pump complex"/>
    <property type="evidence" value="ECO:0007669"/>
    <property type="project" value="TreeGrafter"/>
</dbReference>
<comment type="subcellular location">
    <subcellularLocation>
        <location evidence="1">Cell outer membrane</location>
    </subcellularLocation>
</comment>
<gene>
    <name evidence="9" type="ORF">SAMN05660742_101152</name>
</gene>
<accession>A0A1H6TQL4</accession>
<dbReference type="PANTHER" id="PTHR30026">
    <property type="entry name" value="OUTER MEMBRANE PROTEIN TOLC"/>
    <property type="match status" value="1"/>
</dbReference>
<dbReference type="GO" id="GO:0009279">
    <property type="term" value="C:cell outer membrane"/>
    <property type="evidence" value="ECO:0007669"/>
    <property type="project" value="UniProtKB-SubCell"/>
</dbReference>
<dbReference type="InterPro" id="IPR003423">
    <property type="entry name" value="OMP_efflux"/>
</dbReference>
<organism evidence="9 10">
    <name type="scientific">Propionispira arboris</name>
    <dbReference type="NCBI Taxonomy" id="84035"/>
    <lineage>
        <taxon>Bacteria</taxon>
        <taxon>Bacillati</taxon>
        <taxon>Bacillota</taxon>
        <taxon>Negativicutes</taxon>
        <taxon>Selenomonadales</taxon>
        <taxon>Selenomonadaceae</taxon>
        <taxon>Propionispira</taxon>
    </lineage>
</organism>
<evidence type="ECO:0000256" key="8">
    <source>
        <dbReference type="SAM" id="SignalP"/>
    </source>
</evidence>
<evidence type="ECO:0000256" key="2">
    <source>
        <dbReference type="ARBA" id="ARBA00007613"/>
    </source>
</evidence>
<dbReference type="Gene3D" id="1.20.1600.10">
    <property type="entry name" value="Outer membrane efflux proteins (OEP)"/>
    <property type="match status" value="1"/>
</dbReference>
<dbReference type="GO" id="GO:0015562">
    <property type="term" value="F:efflux transmembrane transporter activity"/>
    <property type="evidence" value="ECO:0007669"/>
    <property type="project" value="InterPro"/>
</dbReference>